<feature type="domain" description="VOC" evidence="1">
    <location>
        <begin position="27"/>
        <end position="168"/>
    </location>
</feature>
<comment type="caution">
    <text evidence="2">The sequence shown here is derived from an EMBL/GenBank/DDBJ whole genome shotgun (WGS) entry which is preliminary data.</text>
</comment>
<dbReference type="InterPro" id="IPR004360">
    <property type="entry name" value="Glyas_Fos-R_dOase_dom"/>
</dbReference>
<dbReference type="RefSeq" id="WP_040830572.1">
    <property type="nucleotide sequence ID" value="NZ_JBIAQY010000022.1"/>
</dbReference>
<gene>
    <name evidence="2" type="ORF">ACFYXQ_40000</name>
</gene>
<evidence type="ECO:0000313" key="2">
    <source>
        <dbReference type="EMBL" id="MFF3573952.1"/>
    </source>
</evidence>
<evidence type="ECO:0000313" key="3">
    <source>
        <dbReference type="Proteomes" id="UP001601992"/>
    </source>
</evidence>
<feature type="domain" description="VOC" evidence="1">
    <location>
        <begin position="242"/>
        <end position="367"/>
    </location>
</feature>
<name>A0ABW6SCB9_9NOCA</name>
<dbReference type="PANTHER" id="PTHR21366">
    <property type="entry name" value="GLYOXALASE FAMILY PROTEIN"/>
    <property type="match status" value="1"/>
</dbReference>
<reference evidence="2 3" key="1">
    <citation type="submission" date="2024-10" db="EMBL/GenBank/DDBJ databases">
        <title>The Natural Products Discovery Center: Release of the First 8490 Sequenced Strains for Exploring Actinobacteria Biosynthetic Diversity.</title>
        <authorList>
            <person name="Kalkreuter E."/>
            <person name="Kautsar S.A."/>
            <person name="Yang D."/>
            <person name="Bader C.D."/>
            <person name="Teijaro C.N."/>
            <person name="Fluegel L."/>
            <person name="Davis C.M."/>
            <person name="Simpson J.R."/>
            <person name="Lauterbach L."/>
            <person name="Steele A.D."/>
            <person name="Gui C."/>
            <person name="Meng S."/>
            <person name="Li G."/>
            <person name="Viehrig K."/>
            <person name="Ye F."/>
            <person name="Su P."/>
            <person name="Kiefer A.F."/>
            <person name="Nichols A."/>
            <person name="Cepeda A.J."/>
            <person name="Yan W."/>
            <person name="Fan B."/>
            <person name="Jiang Y."/>
            <person name="Adhikari A."/>
            <person name="Zheng C.-J."/>
            <person name="Schuster L."/>
            <person name="Cowan T.M."/>
            <person name="Smanski M.J."/>
            <person name="Chevrette M.G."/>
            <person name="De Carvalho L.P.S."/>
            <person name="Shen B."/>
        </authorList>
    </citation>
    <scope>NUCLEOTIDE SEQUENCE [LARGE SCALE GENOMIC DNA]</scope>
    <source>
        <strain evidence="2 3">NPDC002593</strain>
    </source>
</reference>
<proteinExistence type="predicted"/>
<dbReference type="InterPro" id="IPR029068">
    <property type="entry name" value="Glyas_Bleomycin-R_OHBP_Dase"/>
</dbReference>
<dbReference type="PROSITE" id="PS51819">
    <property type="entry name" value="VOC"/>
    <property type="match status" value="2"/>
</dbReference>
<dbReference type="InterPro" id="IPR037523">
    <property type="entry name" value="VOC_core"/>
</dbReference>
<organism evidence="2 3">
    <name type="scientific">Nocardia jiangxiensis</name>
    <dbReference type="NCBI Taxonomy" id="282685"/>
    <lineage>
        <taxon>Bacteria</taxon>
        <taxon>Bacillati</taxon>
        <taxon>Actinomycetota</taxon>
        <taxon>Actinomycetes</taxon>
        <taxon>Mycobacteriales</taxon>
        <taxon>Nocardiaceae</taxon>
        <taxon>Nocardia</taxon>
    </lineage>
</organism>
<protein>
    <submittedName>
        <fullName evidence="2">VOC family protein</fullName>
    </submittedName>
</protein>
<sequence>MTTQESDGTELFDVGGYRLARPFRVRRLGHIGLNCTLIDESLHCYRDLLGLRISDRIDFSQRIPNPEIIDGLGDPGGYFMRHGTDHHSFVLFNRRVREAVDQHRVFPPEVTVNQISWQVGSLREVAQGESWLRGGGCQIQRSGRDMPGSNWHTYFYDPDGHTNELFYGMEQIGWTAVSKPLDFYKYGARTTATLPQISETEEVDTAIGNGVDLNSGMRDVNRTTERFDVGGVLLSRPFKIVRIGPLRLFVNDVDAAQDFYRDILGLRVTTQIDYQGLRCVFLRANTEHHCIALYPIELRERLRLSPHSTTFSVGMQIGTYRQLHDARTYLRDHGLAEVKLPPELFPGMPRAFRVRDPDGHLIEFYDSMSQVFDAAPHFDSLADEWPETVDDDGIALFGEPFFGPLE</sequence>
<dbReference type="Gene3D" id="3.10.180.10">
    <property type="entry name" value="2,3-Dihydroxybiphenyl 1,2-Dioxygenase, domain 1"/>
    <property type="match status" value="2"/>
</dbReference>
<dbReference type="EMBL" id="JBIAQY010000022">
    <property type="protein sequence ID" value="MFF3573952.1"/>
    <property type="molecule type" value="Genomic_DNA"/>
</dbReference>
<dbReference type="Proteomes" id="UP001601992">
    <property type="component" value="Unassembled WGS sequence"/>
</dbReference>
<dbReference type="SUPFAM" id="SSF54593">
    <property type="entry name" value="Glyoxalase/Bleomycin resistance protein/Dihydroxybiphenyl dioxygenase"/>
    <property type="match status" value="2"/>
</dbReference>
<keyword evidence="3" id="KW-1185">Reference proteome</keyword>
<evidence type="ECO:0000259" key="1">
    <source>
        <dbReference type="PROSITE" id="PS51819"/>
    </source>
</evidence>
<accession>A0ABW6SCB9</accession>
<dbReference type="Pfam" id="PF00903">
    <property type="entry name" value="Glyoxalase"/>
    <property type="match status" value="2"/>
</dbReference>
<dbReference type="InterPro" id="IPR050383">
    <property type="entry name" value="GlyoxalaseI/FosfomycinResist"/>
</dbReference>